<evidence type="ECO:0000259" key="1">
    <source>
        <dbReference type="Pfam" id="PF25356"/>
    </source>
</evidence>
<reference evidence="2" key="1">
    <citation type="journal article" date="2011" name="Genome Biol.">
        <title>The draft genome of the carcinogenic human liver fluke Clonorchis sinensis.</title>
        <authorList>
            <person name="Wang X."/>
            <person name="Chen W."/>
            <person name="Huang Y."/>
            <person name="Sun J."/>
            <person name="Men J."/>
            <person name="Liu H."/>
            <person name="Luo F."/>
            <person name="Guo L."/>
            <person name="Lv X."/>
            <person name="Deng C."/>
            <person name="Zhou C."/>
            <person name="Fan Y."/>
            <person name="Li X."/>
            <person name="Huang L."/>
            <person name="Hu Y."/>
            <person name="Liang C."/>
            <person name="Hu X."/>
            <person name="Xu J."/>
            <person name="Yu X."/>
        </authorList>
    </citation>
    <scope>NUCLEOTIDE SEQUENCE [LARGE SCALE GENOMIC DNA]</scope>
    <source>
        <strain evidence="2">Henan</strain>
    </source>
</reference>
<keyword evidence="3" id="KW-1185">Reference proteome</keyword>
<protein>
    <recommendedName>
        <fullName evidence="1">Trematode PH-like domain-containing protein</fullName>
    </recommendedName>
</protein>
<feature type="domain" description="Trematode PH-like" evidence="1">
    <location>
        <begin position="20"/>
        <end position="142"/>
    </location>
</feature>
<dbReference type="EMBL" id="DF142917">
    <property type="protein sequence ID" value="GAA34710.1"/>
    <property type="molecule type" value="Genomic_DNA"/>
</dbReference>
<dbReference type="Proteomes" id="UP000008909">
    <property type="component" value="Unassembled WGS sequence"/>
</dbReference>
<name>H2KPL5_CLOSI</name>
<proteinExistence type="predicted"/>
<reference key="2">
    <citation type="submission" date="2011-10" db="EMBL/GenBank/DDBJ databases">
        <title>The genome and transcriptome sequence of Clonorchis sinensis provide insights into the carcinogenic liver fluke.</title>
        <authorList>
            <person name="Wang X."/>
            <person name="Huang Y."/>
            <person name="Chen W."/>
            <person name="Liu H."/>
            <person name="Guo L."/>
            <person name="Chen Y."/>
            <person name="Luo F."/>
            <person name="Zhou W."/>
            <person name="Sun J."/>
            <person name="Mao Q."/>
            <person name="Liang P."/>
            <person name="Zhou C."/>
            <person name="Tian Y."/>
            <person name="Men J."/>
            <person name="Lv X."/>
            <person name="Huang L."/>
            <person name="Zhou J."/>
            <person name="Hu Y."/>
            <person name="Li R."/>
            <person name="Zhang F."/>
            <person name="Lei H."/>
            <person name="Li X."/>
            <person name="Hu X."/>
            <person name="Liang C."/>
            <person name="Xu J."/>
            <person name="Wu Z."/>
            <person name="Yu X."/>
        </authorList>
    </citation>
    <scope>NUCLEOTIDE SEQUENCE</scope>
    <source>
        <strain>Henan</strain>
    </source>
</reference>
<dbReference type="AlphaFoldDB" id="H2KPL5"/>
<accession>H2KPL5</accession>
<sequence length="253" mass="29596">MNKDVVINSQINCPVDKKSQQVIVKDLPLTEIGYTKLKDTETFSETTASNVFEEHLKKNKKKKSAPVHFLFDRMRFTKKGKHDYLSYREIRDFQRFVHHPNMFMLFVVEEKSNKKSYETYACNKALDVQVVRDILNAANNHPIRILKELSSFRRISLASDESSEYFIERIPSDHIEASYRRFNQYPQNLPESSALAIYREHPGVNGHTPSRTQSVIPIDPNYFDRRTNLRSHTDAEPLITENKPVYVYNDPPD</sequence>
<evidence type="ECO:0000313" key="3">
    <source>
        <dbReference type="Proteomes" id="UP000008909"/>
    </source>
</evidence>
<dbReference type="Pfam" id="PF25356">
    <property type="entry name" value="PH_trem"/>
    <property type="match status" value="1"/>
</dbReference>
<dbReference type="InterPro" id="IPR057376">
    <property type="entry name" value="PH_trem"/>
</dbReference>
<gene>
    <name evidence="2" type="ORF">CLF_102202</name>
</gene>
<organism evidence="2 3">
    <name type="scientific">Clonorchis sinensis</name>
    <name type="common">Chinese liver fluke</name>
    <dbReference type="NCBI Taxonomy" id="79923"/>
    <lineage>
        <taxon>Eukaryota</taxon>
        <taxon>Metazoa</taxon>
        <taxon>Spiralia</taxon>
        <taxon>Lophotrochozoa</taxon>
        <taxon>Platyhelminthes</taxon>
        <taxon>Trematoda</taxon>
        <taxon>Digenea</taxon>
        <taxon>Opisthorchiida</taxon>
        <taxon>Opisthorchiata</taxon>
        <taxon>Opisthorchiidae</taxon>
        <taxon>Clonorchis</taxon>
    </lineage>
</organism>
<evidence type="ECO:0000313" key="2">
    <source>
        <dbReference type="EMBL" id="GAA34710.1"/>
    </source>
</evidence>